<keyword evidence="2" id="KW-1185">Reference proteome</keyword>
<gene>
    <name evidence="1" type="ORF">GCM10025867_47160</name>
</gene>
<proteinExistence type="predicted"/>
<keyword evidence="1" id="KW-0614">Plasmid</keyword>
<reference evidence="2" key="1">
    <citation type="journal article" date="2019" name="Int. J. Syst. Evol. Microbiol.">
        <title>The Global Catalogue of Microorganisms (GCM) 10K type strain sequencing project: providing services to taxonomists for standard genome sequencing and annotation.</title>
        <authorList>
            <consortium name="The Broad Institute Genomics Platform"/>
            <consortium name="The Broad Institute Genome Sequencing Center for Infectious Disease"/>
            <person name="Wu L."/>
            <person name="Ma J."/>
        </authorList>
    </citation>
    <scope>NUCLEOTIDE SEQUENCE [LARGE SCALE GENOMIC DNA]</scope>
    <source>
        <strain evidence="2">NBRC 108728</strain>
    </source>
</reference>
<evidence type="ECO:0000313" key="1">
    <source>
        <dbReference type="EMBL" id="BDZ52475.1"/>
    </source>
</evidence>
<dbReference type="Proteomes" id="UP001321486">
    <property type="component" value="Plasmid pNBRC108728a"/>
</dbReference>
<dbReference type="EMBL" id="AP027733">
    <property type="protein sequence ID" value="BDZ52475.1"/>
    <property type="molecule type" value="Genomic_DNA"/>
</dbReference>
<evidence type="ECO:0000313" key="2">
    <source>
        <dbReference type="Proteomes" id="UP001321486"/>
    </source>
</evidence>
<protein>
    <submittedName>
        <fullName evidence="1">Uncharacterized protein</fullName>
    </submittedName>
</protein>
<organism evidence="1 2">
    <name type="scientific">Frondihabitans sucicola</name>
    <dbReference type="NCBI Taxonomy" id="1268041"/>
    <lineage>
        <taxon>Bacteria</taxon>
        <taxon>Bacillati</taxon>
        <taxon>Actinomycetota</taxon>
        <taxon>Actinomycetes</taxon>
        <taxon>Micrococcales</taxon>
        <taxon>Microbacteriaceae</taxon>
        <taxon>Frondihabitans</taxon>
    </lineage>
</organism>
<accession>A0ABM8GVH5</accession>
<sequence length="110" mass="10924">MSLAQAIDKVKQHIEGTSAAAPSAAAPAAPAEILAAEPSAPIVADASLDDMVARAQSATTAAELNQIKDEASAAGVLQAQVLVGGTHGAFGRYLHHRIGTANETPAATAS</sequence>
<geneLocation type="plasmid" evidence="1 2">
    <name>pNBRC108728a</name>
</geneLocation>
<name>A0ABM8GVH5_9MICO</name>